<organism evidence="10">
    <name type="scientific">Setaria italica</name>
    <name type="common">Foxtail millet</name>
    <name type="synonym">Panicum italicum</name>
    <dbReference type="NCBI Taxonomy" id="4555"/>
    <lineage>
        <taxon>Eukaryota</taxon>
        <taxon>Viridiplantae</taxon>
        <taxon>Streptophyta</taxon>
        <taxon>Embryophyta</taxon>
        <taxon>Tracheophyta</taxon>
        <taxon>Spermatophyta</taxon>
        <taxon>Magnoliopsida</taxon>
        <taxon>Liliopsida</taxon>
        <taxon>Poales</taxon>
        <taxon>Poaceae</taxon>
        <taxon>PACMAD clade</taxon>
        <taxon>Panicoideae</taxon>
        <taxon>Panicodae</taxon>
        <taxon>Paniceae</taxon>
        <taxon>Cenchrinae</taxon>
        <taxon>Setaria</taxon>
    </lineage>
</organism>
<evidence type="ECO:0000256" key="8">
    <source>
        <dbReference type="SAM" id="MobiDB-lite"/>
    </source>
</evidence>
<evidence type="ECO:0000313" key="10">
    <source>
        <dbReference type="EMBL" id="RCV22160.1"/>
    </source>
</evidence>
<dbReference type="NCBIfam" id="TIGR01557">
    <property type="entry name" value="myb_SHAQKYF"/>
    <property type="match status" value="1"/>
</dbReference>
<dbReference type="AlphaFoldDB" id="A0A368QXY5"/>
<keyword evidence="3" id="KW-0805">Transcription regulation</keyword>
<name>A0A368QXY5_SETIT</name>
<dbReference type="InterPro" id="IPR011006">
    <property type="entry name" value="CheY-like_superfamily"/>
</dbReference>
<dbReference type="InterPro" id="IPR045279">
    <property type="entry name" value="ARR-like"/>
</dbReference>
<dbReference type="STRING" id="4555.A0A368QXY5"/>
<keyword evidence="2" id="KW-0902">Two-component regulatory system</keyword>
<evidence type="ECO:0000256" key="5">
    <source>
        <dbReference type="ARBA" id="ARBA00023163"/>
    </source>
</evidence>
<dbReference type="GO" id="GO:0009736">
    <property type="term" value="P:cytokinin-activated signaling pathway"/>
    <property type="evidence" value="ECO:0007669"/>
    <property type="project" value="InterPro"/>
</dbReference>
<evidence type="ECO:0000256" key="1">
    <source>
        <dbReference type="ARBA" id="ARBA00004123"/>
    </source>
</evidence>
<feature type="region of interest" description="Disordered" evidence="8">
    <location>
        <begin position="149"/>
        <end position="202"/>
    </location>
</feature>
<keyword evidence="4" id="KW-0238">DNA-binding</keyword>
<feature type="compositionally biased region" description="Basic and acidic residues" evidence="8">
    <location>
        <begin position="184"/>
        <end position="195"/>
    </location>
</feature>
<dbReference type="InterPro" id="IPR009057">
    <property type="entry name" value="Homeodomain-like_sf"/>
</dbReference>
<keyword evidence="5" id="KW-0804">Transcription</keyword>
<dbReference type="OrthoDB" id="623710at2759"/>
<evidence type="ECO:0000256" key="3">
    <source>
        <dbReference type="ARBA" id="ARBA00023015"/>
    </source>
</evidence>
<dbReference type="SUPFAM" id="SSF46689">
    <property type="entry name" value="Homeodomain-like"/>
    <property type="match status" value="1"/>
</dbReference>
<evidence type="ECO:0000256" key="4">
    <source>
        <dbReference type="ARBA" id="ARBA00023125"/>
    </source>
</evidence>
<sequence length="540" mass="58981">MDVDKFPEGLQVLAVDDNRAGLLLLRRQLKFCNYNKVTTVTNTTTALDMLRERKGRDDQFDLVVSDIFMVDDIDGFKLLEHISLEMDIPVICVVELLLNFVFLLCIKKNWEFMVKGAKYRACDYLLKPTCLEQFRNVWMHVNDQMNKISGSNDAAGPKLQSGDGENSEKDGANHTRKHSKKNKKDGNGAKGDKDGMSTQKKQRIQWSGELHHKFLEAIDQIGLDKAVPKKLLEVMNVDGLTRDCIASHLQVLVNLVSLIECPCLSFGTRSVQPTKSSGYSSGSSTNVSNIVFMCASISNDGSLLGTRMHFPLSPSCTSYASILRGKMLEANRGIPFDADNFFEEIAKGEMSAPFSHLPLQSPEFANQPSVHTQSSSAGQFNQVAPSDHLPLQSPELVNQPSIQIPPSSVGLFNPVAREPHQLAGLLNSSSSWRNGVPPRFPDIGRIAGTFIGPTHTNSIMINQISGLVASSSRVPTFRNEYQNQMAGLMGTSAPMVGLSEQVAETQFNSGSSASSTVVPIGNSTLGSSSSIRPMVVMGLL</sequence>
<evidence type="ECO:0000259" key="9">
    <source>
        <dbReference type="PROSITE" id="PS50110"/>
    </source>
</evidence>
<dbReference type="PANTHER" id="PTHR43874">
    <property type="entry name" value="TWO-COMPONENT RESPONSE REGULATOR"/>
    <property type="match status" value="1"/>
</dbReference>
<evidence type="ECO:0000256" key="2">
    <source>
        <dbReference type="ARBA" id="ARBA00023012"/>
    </source>
</evidence>
<proteinExistence type="predicted"/>
<dbReference type="GO" id="GO:0000160">
    <property type="term" value="P:phosphorelay signal transduction system"/>
    <property type="evidence" value="ECO:0007669"/>
    <property type="project" value="UniProtKB-KW"/>
</dbReference>
<dbReference type="GO" id="GO:0005634">
    <property type="term" value="C:nucleus"/>
    <property type="evidence" value="ECO:0007669"/>
    <property type="project" value="UniProtKB-SubCell"/>
</dbReference>
<feature type="compositionally biased region" description="Polar residues" evidence="8">
    <location>
        <begin position="363"/>
        <end position="384"/>
    </location>
</feature>
<protein>
    <recommendedName>
        <fullName evidence="9">Response regulatory domain-containing protein</fullName>
    </recommendedName>
</protein>
<comment type="subcellular location">
    <subcellularLocation>
        <location evidence="1">Nucleus</location>
    </subcellularLocation>
</comment>
<evidence type="ECO:0000256" key="6">
    <source>
        <dbReference type="ARBA" id="ARBA00023242"/>
    </source>
</evidence>
<feature type="modified residue" description="4-aspartylphosphate" evidence="7">
    <location>
        <position position="66"/>
    </location>
</feature>
<evidence type="ECO:0000256" key="7">
    <source>
        <dbReference type="PROSITE-ProRule" id="PRU00169"/>
    </source>
</evidence>
<feature type="compositionally biased region" description="Basic residues" evidence="8">
    <location>
        <begin position="174"/>
        <end position="183"/>
    </location>
</feature>
<feature type="domain" description="Response regulatory" evidence="9">
    <location>
        <begin position="11"/>
        <end position="142"/>
    </location>
</feature>
<accession>A0A368QXY5</accession>
<feature type="region of interest" description="Disordered" evidence="8">
    <location>
        <begin position="357"/>
        <end position="392"/>
    </location>
</feature>
<dbReference type="PANTHER" id="PTHR43874:SF116">
    <property type="entry name" value="RESPONSE REGULATORY DOMAIN-CONTAINING PROTEIN"/>
    <property type="match status" value="1"/>
</dbReference>
<dbReference type="PROSITE" id="PS50110">
    <property type="entry name" value="RESPONSE_REGULATORY"/>
    <property type="match status" value="1"/>
</dbReference>
<gene>
    <name evidence="10" type="ORF">SETIT_4G198300v2</name>
</gene>
<dbReference type="InterPro" id="IPR006447">
    <property type="entry name" value="Myb_dom_plants"/>
</dbReference>
<dbReference type="SUPFAM" id="SSF52172">
    <property type="entry name" value="CheY-like"/>
    <property type="match status" value="1"/>
</dbReference>
<dbReference type="EMBL" id="CM003531">
    <property type="protein sequence ID" value="RCV22160.1"/>
    <property type="molecule type" value="Genomic_DNA"/>
</dbReference>
<keyword evidence="6" id="KW-0539">Nucleus</keyword>
<dbReference type="GO" id="GO:0003677">
    <property type="term" value="F:DNA binding"/>
    <property type="evidence" value="ECO:0007669"/>
    <property type="project" value="UniProtKB-KW"/>
</dbReference>
<dbReference type="InterPro" id="IPR001789">
    <property type="entry name" value="Sig_transdc_resp-reg_receiver"/>
</dbReference>
<dbReference type="SMART" id="SM00448">
    <property type="entry name" value="REC"/>
    <property type="match status" value="1"/>
</dbReference>
<reference evidence="10" key="1">
    <citation type="journal article" date="2012" name="Nat. Biotechnol.">
        <title>Reference genome sequence of the model plant Setaria.</title>
        <authorList>
            <person name="Bennetzen J.L."/>
            <person name="Schmutz J."/>
            <person name="Wang H."/>
            <person name="Percifield R."/>
            <person name="Hawkins J."/>
            <person name="Pontaroli A.C."/>
            <person name="Estep M."/>
            <person name="Feng L."/>
            <person name="Vaughn J.N."/>
            <person name="Grimwood J."/>
            <person name="Jenkins J."/>
            <person name="Barry K."/>
            <person name="Lindquist E."/>
            <person name="Hellsten U."/>
            <person name="Deshpande S."/>
            <person name="Wang X."/>
            <person name="Wu X."/>
            <person name="Mitros T."/>
            <person name="Triplett J."/>
            <person name="Yang X."/>
            <person name="Ye C.Y."/>
            <person name="Mauro-Herrera M."/>
            <person name="Wang L."/>
            <person name="Li P."/>
            <person name="Sharma M."/>
            <person name="Sharma R."/>
            <person name="Ronald P.C."/>
            <person name="Panaud O."/>
            <person name="Kellogg E.A."/>
            <person name="Brutnell T.P."/>
            <person name="Doust A.N."/>
            <person name="Tuskan G.A."/>
            <person name="Rokhsar D."/>
            <person name="Devos K.M."/>
        </authorList>
    </citation>
    <scope>NUCLEOTIDE SEQUENCE [LARGE SCALE GENOMIC DNA]</scope>
    <source>
        <strain evidence="10">Yugu1</strain>
    </source>
</reference>
<dbReference type="Gene3D" id="3.40.50.2300">
    <property type="match status" value="1"/>
</dbReference>
<dbReference type="FunFam" id="1.10.10.60:FF:000007">
    <property type="entry name" value="Two-component response regulator"/>
    <property type="match status" value="1"/>
</dbReference>
<dbReference type="Gene3D" id="1.10.10.60">
    <property type="entry name" value="Homeodomain-like"/>
    <property type="match status" value="1"/>
</dbReference>
<reference evidence="10" key="2">
    <citation type="submission" date="2015-07" db="EMBL/GenBank/DDBJ databases">
        <authorList>
            <person name="Noorani M."/>
        </authorList>
    </citation>
    <scope>NUCLEOTIDE SEQUENCE</scope>
    <source>
        <strain evidence="10">Yugu1</strain>
    </source>
</reference>
<keyword evidence="7" id="KW-0597">Phosphoprotein</keyword>
<dbReference type="Pfam" id="PF00072">
    <property type="entry name" value="Response_reg"/>
    <property type="match status" value="1"/>
</dbReference>